<feature type="transmembrane region" description="Helical" evidence="6">
    <location>
        <begin position="231"/>
        <end position="249"/>
    </location>
</feature>
<dbReference type="eggNOG" id="COG0755">
    <property type="taxonomic scope" value="Bacteria"/>
</dbReference>
<evidence type="ECO:0000259" key="7">
    <source>
        <dbReference type="Pfam" id="PF01578"/>
    </source>
</evidence>
<dbReference type="EMBL" id="JNAM01000005">
    <property type="protein sequence ID" value="KGF98454.1"/>
    <property type="molecule type" value="Genomic_DNA"/>
</dbReference>
<evidence type="ECO:0000256" key="6">
    <source>
        <dbReference type="HAMAP-Rule" id="MF_01391"/>
    </source>
</evidence>
<gene>
    <name evidence="6" type="primary">ccsA</name>
    <name evidence="8" type="ORF">EU96_0417</name>
</gene>
<dbReference type="GO" id="GO:0031676">
    <property type="term" value="C:plasma membrane-derived thylakoid membrane"/>
    <property type="evidence" value="ECO:0007669"/>
    <property type="project" value="UniProtKB-SubCell"/>
</dbReference>
<dbReference type="GO" id="GO:0020037">
    <property type="term" value="F:heme binding"/>
    <property type="evidence" value="ECO:0007669"/>
    <property type="project" value="InterPro"/>
</dbReference>
<reference evidence="9" key="1">
    <citation type="journal article" date="2014" name="Sci. Data">
        <title>Genomes of diverse isolates of the marine cyanobacterium Prochlorococcus.</title>
        <authorList>
            <person name="Biller S."/>
            <person name="Berube P."/>
            <person name="Thompson J."/>
            <person name="Kelly L."/>
            <person name="Roggensack S."/>
            <person name="Awad L."/>
            <person name="Roache-Johnson K."/>
            <person name="Ding H."/>
            <person name="Giovannoni S.J."/>
            <person name="Moore L.R."/>
            <person name="Chisholm S.W."/>
        </authorList>
    </citation>
    <scope>NUCLEOTIDE SEQUENCE [LARGE SCALE GENOMIC DNA]</scope>
    <source>
        <strain evidence="9">MIT 9302</strain>
    </source>
</reference>
<evidence type="ECO:0000256" key="5">
    <source>
        <dbReference type="ARBA" id="ARBA00023136"/>
    </source>
</evidence>
<evidence type="ECO:0000256" key="2">
    <source>
        <dbReference type="ARBA" id="ARBA00022692"/>
    </source>
</evidence>
<accession>A0A0A2AD79</accession>
<feature type="transmembrane region" description="Helical" evidence="6">
    <location>
        <begin position="120"/>
        <end position="137"/>
    </location>
</feature>
<organism evidence="8 9">
    <name type="scientific">Prochlorococcus marinus str. MIT 9302</name>
    <dbReference type="NCBI Taxonomy" id="74545"/>
    <lineage>
        <taxon>Bacteria</taxon>
        <taxon>Bacillati</taxon>
        <taxon>Cyanobacteriota</taxon>
        <taxon>Cyanophyceae</taxon>
        <taxon>Synechococcales</taxon>
        <taxon>Prochlorococcaceae</taxon>
        <taxon>Prochlorococcus</taxon>
    </lineage>
</organism>
<comment type="caution">
    <text evidence="8">The sequence shown here is derived from an EMBL/GenBank/DDBJ whole genome shotgun (WGS) entry which is preliminary data.</text>
</comment>
<feature type="transmembrane region" description="Helical" evidence="6">
    <location>
        <begin position="89"/>
        <end position="108"/>
    </location>
</feature>
<feature type="transmembrane region" description="Helical" evidence="6">
    <location>
        <begin position="58"/>
        <end position="77"/>
    </location>
</feature>
<keyword evidence="4 6" id="KW-1133">Transmembrane helix</keyword>
<comment type="subcellular location">
    <subcellularLocation>
        <location evidence="6">Cellular thylakoid membrane</location>
        <topology evidence="6">Multi-pass membrane protein</topology>
    </subcellularLocation>
    <subcellularLocation>
        <location evidence="1">Membrane</location>
        <topology evidence="1">Multi-pass membrane protein</topology>
    </subcellularLocation>
</comment>
<name>A0A0A2AD79_PROMR</name>
<comment type="subunit">
    <text evidence="6">May interact with Ccs1.</text>
</comment>
<feature type="transmembrane region" description="Helical" evidence="6">
    <location>
        <begin position="25"/>
        <end position="46"/>
    </location>
</feature>
<evidence type="ECO:0000313" key="9">
    <source>
        <dbReference type="Proteomes" id="UP000030445"/>
    </source>
</evidence>
<evidence type="ECO:0000256" key="4">
    <source>
        <dbReference type="ARBA" id="ARBA00022989"/>
    </source>
</evidence>
<keyword evidence="3 6" id="KW-0201">Cytochrome c-type biogenesis</keyword>
<proteinExistence type="inferred from homology"/>
<feature type="domain" description="Cytochrome c assembly protein" evidence="7">
    <location>
        <begin position="88"/>
        <end position="316"/>
    </location>
</feature>
<comment type="function">
    <text evidence="6">Required during biogenesis of c-type cytochromes (cytochrome c6 and cytochrome f) at the step of heme attachment.</text>
</comment>
<dbReference type="AlphaFoldDB" id="A0A0A2AD79"/>
<sequence>MVVIRILNLDKFLEMILDNFFKNLIYEPVSVLGLLVFYILLVNLPISLGAVFKKKSSFSVRLLTILVNLFITLQLLFRWSISGHFPISNLYESLYFLTWGITMGQLLIEREYQSPIIPSIAIPIELLLVAFACFVLPDDLKLSSNLVPALRSSWLVMHVSVVMLSYAALIIGSLLSASVLFINKNKPLQIRSSSTGIGGFKISNNYPLKDLIDPIEFSHSEELDTLSYRSILIGFVLLTLGLISGAVWANEAWGTWWSWDPKETWAFISWLFYAAYLHMRISKGWQGRRPALLASTGFLVVLVCYLGVNFLGIGLHSYGWIFG</sequence>
<dbReference type="PANTHER" id="PTHR30071">
    <property type="entry name" value="HEME EXPORTER PROTEIN C"/>
    <property type="match status" value="1"/>
</dbReference>
<dbReference type="Proteomes" id="UP000030445">
    <property type="component" value="Unassembled WGS sequence"/>
</dbReference>
<dbReference type="GO" id="GO:0017004">
    <property type="term" value="P:cytochrome complex assembly"/>
    <property type="evidence" value="ECO:0007669"/>
    <property type="project" value="UniProtKB-UniRule"/>
</dbReference>
<dbReference type="Pfam" id="PF01578">
    <property type="entry name" value="Cytochrom_C_asm"/>
    <property type="match status" value="1"/>
</dbReference>
<dbReference type="HAMAP" id="MF_01391">
    <property type="entry name" value="CytC_CcsA"/>
    <property type="match status" value="1"/>
</dbReference>
<keyword evidence="5 6" id="KW-0472">Membrane</keyword>
<dbReference type="InterPro" id="IPR017562">
    <property type="entry name" value="Cyt_c_biogenesis_CcsA"/>
</dbReference>
<comment type="similarity">
    <text evidence="6">Belongs to the CcmF/CycK/Ccl1/NrfE/CcsA family.</text>
</comment>
<feature type="transmembrane region" description="Helical" evidence="6">
    <location>
        <begin position="291"/>
        <end position="315"/>
    </location>
</feature>
<dbReference type="PANTHER" id="PTHR30071:SF1">
    <property type="entry name" value="CYTOCHROME B_B6 PROTEIN-RELATED"/>
    <property type="match status" value="1"/>
</dbReference>
<dbReference type="InterPro" id="IPR045062">
    <property type="entry name" value="Cyt_c_biogenesis_CcsA/CcmC"/>
</dbReference>
<dbReference type="NCBIfam" id="TIGR03144">
    <property type="entry name" value="cytochr_II_ccsB"/>
    <property type="match status" value="1"/>
</dbReference>
<keyword evidence="6" id="KW-0793">Thylakoid</keyword>
<protein>
    <recommendedName>
        <fullName evidence="6">Cytochrome c biogenesis protein CcsA</fullName>
    </recommendedName>
</protein>
<evidence type="ECO:0000256" key="3">
    <source>
        <dbReference type="ARBA" id="ARBA00022748"/>
    </source>
</evidence>
<evidence type="ECO:0000256" key="1">
    <source>
        <dbReference type="ARBA" id="ARBA00004141"/>
    </source>
</evidence>
<keyword evidence="2 6" id="KW-0812">Transmembrane</keyword>
<feature type="transmembrane region" description="Helical" evidence="6">
    <location>
        <begin position="157"/>
        <end position="182"/>
    </location>
</feature>
<evidence type="ECO:0000313" key="8">
    <source>
        <dbReference type="EMBL" id="KGF98454.1"/>
    </source>
</evidence>
<dbReference type="STRING" id="74545.EU96_0417"/>
<dbReference type="InterPro" id="IPR002541">
    <property type="entry name" value="Cyt_c_assembly"/>
</dbReference>
<feature type="transmembrane region" description="Helical" evidence="6">
    <location>
        <begin position="264"/>
        <end position="279"/>
    </location>
</feature>